<dbReference type="InterPro" id="IPR017853">
    <property type="entry name" value="GH"/>
</dbReference>
<sequence length="216" mass="25084">MASLEADIHTEQDADGFVYQNSDLGVKWVRLSVDMFDWNEVESRGLYSEHSIDPNHDKAINGLLDNGIKIMYTLVFWDEEIQDETGDYSRFKTKDEIQRYLDYVQFLVHHFKDHIEYYEILNEPNVREGTQQYVEVADYINLIERTVPVLRQEYPEAKIVVGAVPALSEPDAHDYFFTILSSEQNLTAHNRYVNLTSFGSTYKVGNFPLVSRQVTA</sequence>
<dbReference type="GO" id="GO:0004553">
    <property type="term" value="F:hydrolase activity, hydrolyzing O-glycosyl compounds"/>
    <property type="evidence" value="ECO:0007669"/>
    <property type="project" value="InterPro"/>
</dbReference>
<accession>X1NYX8</accession>
<dbReference type="GO" id="GO:0005975">
    <property type="term" value="P:carbohydrate metabolic process"/>
    <property type="evidence" value="ECO:0007669"/>
    <property type="project" value="InterPro"/>
</dbReference>
<dbReference type="InterPro" id="IPR001360">
    <property type="entry name" value="Glyco_hydro_1"/>
</dbReference>
<dbReference type="EMBL" id="BARV01021453">
    <property type="protein sequence ID" value="GAI23869.1"/>
    <property type="molecule type" value="Genomic_DNA"/>
</dbReference>
<evidence type="ECO:0000313" key="1">
    <source>
        <dbReference type="EMBL" id="GAI23869.1"/>
    </source>
</evidence>
<dbReference type="Pfam" id="PF00232">
    <property type="entry name" value="Glyco_hydro_1"/>
    <property type="match status" value="1"/>
</dbReference>
<name>X1NYX8_9ZZZZ</name>
<reference evidence="1" key="1">
    <citation type="journal article" date="2014" name="Front. Microbiol.">
        <title>High frequency of phylogenetically diverse reductive dehalogenase-homologous genes in deep subseafloor sedimentary metagenomes.</title>
        <authorList>
            <person name="Kawai M."/>
            <person name="Futagami T."/>
            <person name="Toyoda A."/>
            <person name="Takaki Y."/>
            <person name="Nishi S."/>
            <person name="Hori S."/>
            <person name="Arai W."/>
            <person name="Tsubouchi T."/>
            <person name="Morono Y."/>
            <person name="Uchiyama I."/>
            <person name="Ito T."/>
            <person name="Fujiyama A."/>
            <person name="Inagaki F."/>
            <person name="Takami H."/>
        </authorList>
    </citation>
    <scope>NUCLEOTIDE SEQUENCE</scope>
    <source>
        <strain evidence="1">Expedition CK06-06</strain>
    </source>
</reference>
<dbReference type="Gene3D" id="3.20.20.80">
    <property type="entry name" value="Glycosidases"/>
    <property type="match status" value="1"/>
</dbReference>
<proteinExistence type="predicted"/>
<dbReference type="AlphaFoldDB" id="X1NYX8"/>
<evidence type="ECO:0008006" key="2">
    <source>
        <dbReference type="Google" id="ProtNLM"/>
    </source>
</evidence>
<dbReference type="SUPFAM" id="SSF51445">
    <property type="entry name" value="(Trans)glycosidases"/>
    <property type="match status" value="1"/>
</dbReference>
<dbReference type="PANTHER" id="PTHR12631:SF10">
    <property type="entry name" value="BETA-XYLOSIDASE-LIKE PROTEIN-RELATED"/>
    <property type="match status" value="1"/>
</dbReference>
<organism evidence="1">
    <name type="scientific">marine sediment metagenome</name>
    <dbReference type="NCBI Taxonomy" id="412755"/>
    <lineage>
        <taxon>unclassified sequences</taxon>
        <taxon>metagenomes</taxon>
        <taxon>ecological metagenomes</taxon>
    </lineage>
</organism>
<dbReference type="PANTHER" id="PTHR12631">
    <property type="entry name" value="ALPHA-L-IDURONIDASE"/>
    <property type="match status" value="1"/>
</dbReference>
<comment type="caution">
    <text evidence="1">The sequence shown here is derived from an EMBL/GenBank/DDBJ whole genome shotgun (WGS) entry which is preliminary data.</text>
</comment>
<dbReference type="InterPro" id="IPR051923">
    <property type="entry name" value="Glycosyl_Hydrolase_39"/>
</dbReference>
<protein>
    <recommendedName>
        <fullName evidence="2">Glycoside hydrolase family 5 domain-containing protein</fullName>
    </recommendedName>
</protein>
<gene>
    <name evidence="1" type="ORF">S06H3_35549</name>
</gene>